<accession>A0A4T0FQP0</accession>
<dbReference type="Proteomes" id="UP000310189">
    <property type="component" value="Unassembled WGS sequence"/>
</dbReference>
<name>A0A4T0FQP0_9BASI</name>
<comment type="caution">
    <text evidence="2">The sequence shown here is derived from an EMBL/GenBank/DDBJ whole genome shotgun (WGS) entry which is preliminary data.</text>
</comment>
<protein>
    <submittedName>
        <fullName evidence="2">Uncharacterized protein</fullName>
    </submittedName>
</protein>
<proteinExistence type="predicted"/>
<feature type="region of interest" description="Disordered" evidence="1">
    <location>
        <begin position="124"/>
        <end position="161"/>
    </location>
</feature>
<keyword evidence="3" id="KW-1185">Reference proteome</keyword>
<evidence type="ECO:0000313" key="2">
    <source>
        <dbReference type="EMBL" id="TIA91067.1"/>
    </source>
</evidence>
<organism evidence="2 3">
    <name type="scientific">Wallemia hederae</name>
    <dbReference type="NCBI Taxonomy" id="1540922"/>
    <lineage>
        <taxon>Eukaryota</taxon>
        <taxon>Fungi</taxon>
        <taxon>Dikarya</taxon>
        <taxon>Basidiomycota</taxon>
        <taxon>Wallemiomycotina</taxon>
        <taxon>Wallemiomycetes</taxon>
        <taxon>Wallemiales</taxon>
        <taxon>Wallemiaceae</taxon>
        <taxon>Wallemia</taxon>
    </lineage>
</organism>
<dbReference type="AlphaFoldDB" id="A0A4T0FQP0"/>
<gene>
    <name evidence="2" type="ORF">E3P99_01215</name>
</gene>
<feature type="compositionally biased region" description="Polar residues" evidence="1">
    <location>
        <begin position="124"/>
        <end position="135"/>
    </location>
</feature>
<evidence type="ECO:0000313" key="3">
    <source>
        <dbReference type="Proteomes" id="UP000310189"/>
    </source>
</evidence>
<feature type="compositionally biased region" description="Low complexity" evidence="1">
    <location>
        <begin position="144"/>
        <end position="161"/>
    </location>
</feature>
<dbReference type="InterPro" id="IPR012479">
    <property type="entry name" value="SAP30BP"/>
</dbReference>
<reference evidence="2 3" key="1">
    <citation type="submission" date="2019-03" db="EMBL/GenBank/DDBJ databases">
        <title>Sequencing 23 genomes of Wallemia ichthyophaga.</title>
        <authorList>
            <person name="Gostincar C."/>
        </authorList>
    </citation>
    <scope>NUCLEOTIDE SEQUENCE [LARGE SCALE GENOMIC DNA]</scope>
    <source>
        <strain evidence="2 3">EXF-5753</strain>
    </source>
</reference>
<dbReference type="EMBL" id="SPNW01000014">
    <property type="protein sequence ID" value="TIA91067.1"/>
    <property type="molecule type" value="Genomic_DNA"/>
</dbReference>
<sequence>MAHTHATHIPIYTSSFLTSMMVGITELNPSAVGDVREWTIPDGSGSGDVSESLIKKMDSFKALKERNVHFNDRLQSSDQFHNPHITHRLIDWAGIDEYGTNIDSAGYKEYTRDACSAEAISSLQNARANDKAASSSKRRNIPFTAATNASSTNSNSKSRKH</sequence>
<dbReference type="GO" id="GO:0006355">
    <property type="term" value="P:regulation of DNA-templated transcription"/>
    <property type="evidence" value="ECO:0007669"/>
    <property type="project" value="InterPro"/>
</dbReference>
<evidence type="ECO:0000256" key="1">
    <source>
        <dbReference type="SAM" id="MobiDB-lite"/>
    </source>
</evidence>
<dbReference type="OrthoDB" id="1714508at2759"/>
<dbReference type="Pfam" id="PF07818">
    <property type="entry name" value="HCNGP"/>
    <property type="match status" value="1"/>
</dbReference>